<dbReference type="EMBL" id="BAEG01000096">
    <property type="protein sequence ID" value="GAB15939.1"/>
    <property type="molecule type" value="Genomic_DNA"/>
</dbReference>
<comment type="cofactor">
    <cofactor evidence="2 8">
        <name>FAD</name>
        <dbReference type="ChEBI" id="CHEBI:57692"/>
    </cofactor>
</comment>
<keyword evidence="5 8" id="KW-0285">Flavoprotein</keyword>
<dbReference type="PANTHER" id="PTHR43104">
    <property type="entry name" value="L-2-HYDROXYGLUTARATE DEHYDROGENASE, MITOCHONDRIAL"/>
    <property type="match status" value="1"/>
</dbReference>
<evidence type="ECO:0000256" key="1">
    <source>
        <dbReference type="ARBA" id="ARBA00001139"/>
    </source>
</evidence>
<evidence type="ECO:0000256" key="3">
    <source>
        <dbReference type="ARBA" id="ARBA00005012"/>
    </source>
</evidence>
<dbReference type="NCBIfam" id="TIGR01320">
    <property type="entry name" value="mal_quin_oxido"/>
    <property type="match status" value="1"/>
</dbReference>
<dbReference type="STRING" id="1077972.ARGLB_096_00100"/>
<evidence type="ECO:0000256" key="5">
    <source>
        <dbReference type="ARBA" id="ARBA00022630"/>
    </source>
</evidence>
<comment type="caution">
    <text evidence="9">The sequence shown here is derived from an EMBL/GenBank/DDBJ whole genome shotgun (WGS) entry which is preliminary data.</text>
</comment>
<dbReference type="Pfam" id="PF06039">
    <property type="entry name" value="Mqo"/>
    <property type="match status" value="1"/>
</dbReference>
<evidence type="ECO:0000313" key="10">
    <source>
        <dbReference type="Proteomes" id="UP000003828"/>
    </source>
</evidence>
<evidence type="ECO:0000256" key="8">
    <source>
        <dbReference type="HAMAP-Rule" id="MF_00212"/>
    </source>
</evidence>
<dbReference type="GO" id="GO:0008924">
    <property type="term" value="F:L-malate dehydrogenase (quinone) activity"/>
    <property type="evidence" value="ECO:0007669"/>
    <property type="project" value="UniProtKB-UniRule"/>
</dbReference>
<dbReference type="Gene3D" id="3.30.9.10">
    <property type="entry name" value="D-Amino Acid Oxidase, subunit A, domain 2"/>
    <property type="match status" value="1"/>
</dbReference>
<dbReference type="InterPro" id="IPR006231">
    <property type="entry name" value="MQO"/>
</dbReference>
<dbReference type="HAMAP" id="MF_00212">
    <property type="entry name" value="MQO"/>
    <property type="match status" value="1"/>
</dbReference>
<evidence type="ECO:0000256" key="4">
    <source>
        <dbReference type="ARBA" id="ARBA00022532"/>
    </source>
</evidence>
<comment type="pathway">
    <text evidence="3 8">Carbohydrate metabolism; tricarboxylic acid cycle; oxaloacetate from (S)-malate (quinone route): step 1/1.</text>
</comment>
<accession>H0QSY8</accession>
<name>H0QSY8_ARTG1</name>
<evidence type="ECO:0000313" key="9">
    <source>
        <dbReference type="EMBL" id="GAB15939.1"/>
    </source>
</evidence>
<dbReference type="SUPFAM" id="SSF51905">
    <property type="entry name" value="FAD/NAD(P)-binding domain"/>
    <property type="match status" value="1"/>
</dbReference>
<gene>
    <name evidence="8 9" type="primary">mqo</name>
    <name evidence="9" type="ORF">ARGLB_096_00100</name>
</gene>
<dbReference type="NCBIfam" id="NF003610">
    <property type="entry name" value="PRK05257.3-1"/>
    <property type="match status" value="1"/>
</dbReference>
<dbReference type="EC" id="1.1.5.4" evidence="8"/>
<evidence type="ECO:0000256" key="2">
    <source>
        <dbReference type="ARBA" id="ARBA00001974"/>
    </source>
</evidence>
<dbReference type="NCBIfam" id="NF003609">
    <property type="entry name" value="PRK05257.2-5"/>
    <property type="match status" value="1"/>
</dbReference>
<dbReference type="NCBIfam" id="NF003606">
    <property type="entry name" value="PRK05257.2-1"/>
    <property type="match status" value="1"/>
</dbReference>
<dbReference type="AlphaFoldDB" id="H0QSY8"/>
<dbReference type="UniPathway" id="UPA00223">
    <property type="reaction ID" value="UER01008"/>
</dbReference>
<dbReference type="NCBIfam" id="NF003603">
    <property type="entry name" value="PRK05257.1-1"/>
    <property type="match status" value="1"/>
</dbReference>
<reference evidence="9 10" key="1">
    <citation type="submission" date="2011-12" db="EMBL/GenBank/DDBJ databases">
        <title>Whole genome shotgun sequence of Arthrobacter globiformis NBRC 12137.</title>
        <authorList>
            <person name="Miyazawa S."/>
            <person name="Hosoyama A."/>
            <person name="Tsuchikane K."/>
            <person name="Katsumata H."/>
            <person name="Yamazaki S."/>
            <person name="Fujita N."/>
        </authorList>
    </citation>
    <scope>NUCLEOTIDE SEQUENCE [LARGE SCALE GENOMIC DNA]</scope>
    <source>
        <strain evidence="9 10">NBRC 12137</strain>
    </source>
</reference>
<comment type="similarity">
    <text evidence="8">Belongs to the MQO family.</text>
</comment>
<keyword evidence="6 8" id="KW-0274">FAD</keyword>
<keyword evidence="10" id="KW-1185">Reference proteome</keyword>
<proteinExistence type="inferred from homology"/>
<dbReference type="NCBIfam" id="NF003611">
    <property type="entry name" value="PRK05257.3-2"/>
    <property type="match status" value="1"/>
</dbReference>
<keyword evidence="7 8" id="KW-0560">Oxidoreductase</keyword>
<sequence length="517" mass="55961">MQGYSVTARAAYGRLIVTFISKTQHADVVLIGGGIMSATLGAFIKQLEPNWTISLFERLDEAGLESSGPWNNAGTGHAALCELNYSPAAKDGSVNPAKALHINEQYQLSRQFWSHLVDNSLIGSPKGFINTVPHMSFVIGDDNSNFLKTRYNALKEHTLFRSMEYSEDFAQIAKWAPLIVKGRDTKQRVAATRAAEGTDVDFGALTRELTGYLANNGVEINYGHNVTDVRRASDGGWDLSLKHPASGERGSIRAKFVFVGAGGGALHLLQASGIPESKGFGGFPVSGQFFRCTDPSLASQHNAKVYGQASVGAPPMSVPHLDTRYVNGKRSLLFGPYAGFSTNFLKNGSYLDLPLSIRPSNIIPMLAVAKDNMDLTAYLVKEVAKRHGDKVEALREYYPEAKDGDWELITAGQRVQIIKKDPKKGGVLQFGTEVIAARDGSIGALLGASPGASTAVPIMIELLQKSFPKNFKGWQSKLKEMMPGYGVKLNENPELAAELEKATAKSLQLEASPAVQR</sequence>
<organism evidence="9 10">
    <name type="scientific">Arthrobacter globiformis (strain ATCC 8010 / DSM 20124 / JCM 1332 / NBRC 12137 / NCIMB 8907 / NRRL B-2979 / 168)</name>
    <dbReference type="NCBI Taxonomy" id="1077972"/>
    <lineage>
        <taxon>Bacteria</taxon>
        <taxon>Bacillati</taxon>
        <taxon>Actinomycetota</taxon>
        <taxon>Actinomycetes</taxon>
        <taxon>Micrococcales</taxon>
        <taxon>Micrococcaceae</taxon>
        <taxon>Arthrobacter</taxon>
    </lineage>
</organism>
<dbReference type="NCBIfam" id="NF003612">
    <property type="entry name" value="PRK05257.3-3"/>
    <property type="match status" value="1"/>
</dbReference>
<dbReference type="NCBIfam" id="NF009875">
    <property type="entry name" value="PRK13339.1"/>
    <property type="match status" value="1"/>
</dbReference>
<dbReference type="PANTHER" id="PTHR43104:SF2">
    <property type="entry name" value="L-2-HYDROXYGLUTARATE DEHYDROGENASE, MITOCHONDRIAL"/>
    <property type="match status" value="1"/>
</dbReference>
<dbReference type="Gene3D" id="3.50.50.60">
    <property type="entry name" value="FAD/NAD(P)-binding domain"/>
    <property type="match status" value="1"/>
</dbReference>
<dbReference type="NCBIfam" id="NF003605">
    <property type="entry name" value="PRK05257.1-4"/>
    <property type="match status" value="1"/>
</dbReference>
<dbReference type="GO" id="GO:0006099">
    <property type="term" value="P:tricarboxylic acid cycle"/>
    <property type="evidence" value="ECO:0007669"/>
    <property type="project" value="UniProtKB-UniRule"/>
</dbReference>
<keyword evidence="4 8" id="KW-0816">Tricarboxylic acid cycle</keyword>
<dbReference type="eggNOG" id="COG0579">
    <property type="taxonomic scope" value="Bacteria"/>
</dbReference>
<dbReference type="GO" id="GO:0047545">
    <property type="term" value="F:(S)-2-hydroxyglutarate dehydrogenase activity"/>
    <property type="evidence" value="ECO:0007669"/>
    <property type="project" value="TreeGrafter"/>
</dbReference>
<comment type="catalytic activity">
    <reaction evidence="1 8">
        <text>(S)-malate + a quinone = a quinol + oxaloacetate</text>
        <dbReference type="Rhea" id="RHEA:46012"/>
        <dbReference type="ChEBI" id="CHEBI:15589"/>
        <dbReference type="ChEBI" id="CHEBI:16452"/>
        <dbReference type="ChEBI" id="CHEBI:24646"/>
        <dbReference type="ChEBI" id="CHEBI:132124"/>
        <dbReference type="EC" id="1.1.5.4"/>
    </reaction>
</comment>
<protein>
    <recommendedName>
        <fullName evidence="8">Probable malate:quinone oxidoreductase</fullName>
        <ecNumber evidence="8">1.1.5.4</ecNumber>
    </recommendedName>
    <alternativeName>
        <fullName evidence="8">MQO</fullName>
    </alternativeName>
    <alternativeName>
        <fullName evidence="8">Malate dehydrogenase [quinone]</fullName>
    </alternativeName>
</protein>
<dbReference type="Proteomes" id="UP000003828">
    <property type="component" value="Unassembled WGS sequence"/>
</dbReference>
<dbReference type="InterPro" id="IPR036188">
    <property type="entry name" value="FAD/NAD-bd_sf"/>
</dbReference>
<evidence type="ECO:0000256" key="6">
    <source>
        <dbReference type="ARBA" id="ARBA00022827"/>
    </source>
</evidence>
<evidence type="ECO:0000256" key="7">
    <source>
        <dbReference type="ARBA" id="ARBA00023002"/>
    </source>
</evidence>